<dbReference type="InParanoid" id="A0A0N1PKJ1"/>
<name>A0A0N1PKJ1_PAPMA</name>
<gene>
    <name evidence="2" type="ORF">RR48_00189</name>
</gene>
<proteinExistence type="predicted"/>
<evidence type="ECO:0000256" key="1">
    <source>
        <dbReference type="SAM" id="MobiDB-lite"/>
    </source>
</evidence>
<evidence type="ECO:0000313" key="3">
    <source>
        <dbReference type="Proteomes" id="UP000053240"/>
    </source>
</evidence>
<dbReference type="EMBL" id="LADJ01021025">
    <property type="protein sequence ID" value="KPJ21093.1"/>
    <property type="molecule type" value="Genomic_DNA"/>
</dbReference>
<protein>
    <submittedName>
        <fullName evidence="2">Uncharacterized protein</fullName>
    </submittedName>
</protein>
<reference evidence="2 3" key="1">
    <citation type="journal article" date="2015" name="Nat. Commun.">
        <title>Outbred genome sequencing and CRISPR/Cas9 gene editing in butterflies.</title>
        <authorList>
            <person name="Li X."/>
            <person name="Fan D."/>
            <person name="Zhang W."/>
            <person name="Liu G."/>
            <person name="Zhang L."/>
            <person name="Zhao L."/>
            <person name="Fang X."/>
            <person name="Chen L."/>
            <person name="Dong Y."/>
            <person name="Chen Y."/>
            <person name="Ding Y."/>
            <person name="Zhao R."/>
            <person name="Feng M."/>
            <person name="Zhu Y."/>
            <person name="Feng Y."/>
            <person name="Jiang X."/>
            <person name="Zhu D."/>
            <person name="Xiang H."/>
            <person name="Feng X."/>
            <person name="Li S."/>
            <person name="Wang J."/>
            <person name="Zhang G."/>
            <person name="Kronforst M.R."/>
            <person name="Wang W."/>
        </authorList>
    </citation>
    <scope>NUCLEOTIDE SEQUENCE [LARGE SCALE GENOMIC DNA]</scope>
    <source>
        <strain evidence="2">Ya'a_city_454_Pm</strain>
        <tissue evidence="2">Whole body</tissue>
    </source>
</reference>
<comment type="caution">
    <text evidence="2">The sequence shown here is derived from an EMBL/GenBank/DDBJ whole genome shotgun (WGS) entry which is preliminary data.</text>
</comment>
<sequence length="126" mass="13632">MLNHSGCCAGPHSLEDAPRAAPHTTHCLCGYHTHIGTDMLTHLLMCERKTAYSSEEEARANIVNAEENAHKLTAPADNSPLDTVSANSITSVSIWYWKPNFSPISLPTPYKERMGRGGRLDGGGDA</sequence>
<feature type="region of interest" description="Disordered" evidence="1">
    <location>
        <begin position="107"/>
        <end position="126"/>
    </location>
</feature>
<accession>A0A0N1PKJ1</accession>
<feature type="compositionally biased region" description="Basic and acidic residues" evidence="1">
    <location>
        <begin position="110"/>
        <end position="119"/>
    </location>
</feature>
<evidence type="ECO:0000313" key="2">
    <source>
        <dbReference type="EMBL" id="KPJ21093.1"/>
    </source>
</evidence>
<keyword evidence="3" id="KW-1185">Reference proteome</keyword>
<dbReference type="Proteomes" id="UP000053240">
    <property type="component" value="Unassembled WGS sequence"/>
</dbReference>
<dbReference type="AlphaFoldDB" id="A0A0N1PKJ1"/>
<organism evidence="2 3">
    <name type="scientific">Papilio machaon</name>
    <name type="common">Old World swallowtail butterfly</name>
    <dbReference type="NCBI Taxonomy" id="76193"/>
    <lineage>
        <taxon>Eukaryota</taxon>
        <taxon>Metazoa</taxon>
        <taxon>Ecdysozoa</taxon>
        <taxon>Arthropoda</taxon>
        <taxon>Hexapoda</taxon>
        <taxon>Insecta</taxon>
        <taxon>Pterygota</taxon>
        <taxon>Neoptera</taxon>
        <taxon>Endopterygota</taxon>
        <taxon>Lepidoptera</taxon>
        <taxon>Glossata</taxon>
        <taxon>Ditrysia</taxon>
        <taxon>Papilionoidea</taxon>
        <taxon>Papilionidae</taxon>
        <taxon>Papilioninae</taxon>
        <taxon>Papilio</taxon>
    </lineage>
</organism>